<feature type="region of interest" description="Disordered" evidence="1">
    <location>
        <begin position="67"/>
        <end position="125"/>
    </location>
</feature>
<sequence length="241" mass="26525">MSSYQPTTSNSNTLTALQLQSSNTLQAVQSFYSLNIRSDIRFEIEKYRACRKFAFSKELLVMENELEDNPGLSDNEDGNEYDYGSISEDDDKEGGIDSDNINRESAGSDEDNDEEEADHSELDPDALDLVRLHNITSRGFITIEDYSGPNPSHASAAPDVNATLGAAFNLKFGGGGSRSKAKIGNGNFVERKKEQIEEFGKVRETDGQFLQPKEPVADFTNLSFRPKKKASLGELTAGDFA</sequence>
<accession>A0A8H4RSI1</accession>
<name>A0A8H4RSI1_9HELO</name>
<dbReference type="AlphaFoldDB" id="A0A8H4RSI1"/>
<dbReference type="Proteomes" id="UP000566819">
    <property type="component" value="Unassembled WGS sequence"/>
</dbReference>
<feature type="compositionally biased region" description="Acidic residues" evidence="1">
    <location>
        <begin position="67"/>
        <end position="80"/>
    </location>
</feature>
<organism evidence="2 3">
    <name type="scientific">Cudoniella acicularis</name>
    <dbReference type="NCBI Taxonomy" id="354080"/>
    <lineage>
        <taxon>Eukaryota</taxon>
        <taxon>Fungi</taxon>
        <taxon>Dikarya</taxon>
        <taxon>Ascomycota</taxon>
        <taxon>Pezizomycotina</taxon>
        <taxon>Leotiomycetes</taxon>
        <taxon>Helotiales</taxon>
        <taxon>Tricladiaceae</taxon>
        <taxon>Cudoniella</taxon>
    </lineage>
</organism>
<gene>
    <name evidence="2" type="ORF">G7Y89_g2872</name>
</gene>
<reference evidence="2 3" key="1">
    <citation type="submission" date="2020-03" db="EMBL/GenBank/DDBJ databases">
        <title>Draft Genome Sequence of Cudoniella acicularis.</title>
        <authorList>
            <person name="Buettner E."/>
            <person name="Kellner H."/>
        </authorList>
    </citation>
    <scope>NUCLEOTIDE SEQUENCE [LARGE SCALE GENOMIC DNA]</scope>
    <source>
        <strain evidence="2 3">DSM 108380</strain>
    </source>
</reference>
<comment type="caution">
    <text evidence="2">The sequence shown here is derived from an EMBL/GenBank/DDBJ whole genome shotgun (WGS) entry which is preliminary data.</text>
</comment>
<dbReference type="EMBL" id="JAAMPI010000133">
    <property type="protein sequence ID" value="KAF4635239.1"/>
    <property type="molecule type" value="Genomic_DNA"/>
</dbReference>
<evidence type="ECO:0000313" key="3">
    <source>
        <dbReference type="Proteomes" id="UP000566819"/>
    </source>
</evidence>
<feature type="compositionally biased region" description="Acidic residues" evidence="1">
    <location>
        <begin position="107"/>
        <end position="125"/>
    </location>
</feature>
<evidence type="ECO:0000313" key="2">
    <source>
        <dbReference type="EMBL" id="KAF4635239.1"/>
    </source>
</evidence>
<proteinExistence type="predicted"/>
<evidence type="ECO:0000256" key="1">
    <source>
        <dbReference type="SAM" id="MobiDB-lite"/>
    </source>
</evidence>
<keyword evidence="3" id="KW-1185">Reference proteome</keyword>
<protein>
    <submittedName>
        <fullName evidence="2">Uncharacterized protein</fullName>
    </submittedName>
</protein>